<feature type="compositionally biased region" description="Low complexity" evidence="1">
    <location>
        <begin position="358"/>
        <end position="378"/>
    </location>
</feature>
<keyword evidence="2" id="KW-0812">Transmembrane</keyword>
<dbReference type="EMBL" id="FNBO01000004">
    <property type="protein sequence ID" value="SDF44589.1"/>
    <property type="molecule type" value="Genomic_DNA"/>
</dbReference>
<dbReference type="Pfam" id="PF13197">
    <property type="entry name" value="DUF4013"/>
    <property type="match status" value="1"/>
</dbReference>
<name>A0A1G7L6E0_9EURY</name>
<keyword evidence="2" id="KW-0472">Membrane</keyword>
<dbReference type="InterPro" id="IPR025098">
    <property type="entry name" value="DUF4013"/>
</dbReference>
<accession>A0A1G7L6E0</accession>
<dbReference type="OrthoDB" id="331635at2157"/>
<evidence type="ECO:0000256" key="1">
    <source>
        <dbReference type="SAM" id="MobiDB-lite"/>
    </source>
</evidence>
<sequence>MLTAAATALTRTDDTAGVVLVGGSVTLLGWVLTPLWILGVLFVSPAVAVAAPVALAPSLVARGYFVRVTRSAIQPSDPAGAPSLVAWGELVRDGLKSALLSAALLAPLAGGLAVGSGAVAALVAGPVDPASTATAVESALGPNGPIAVAAVAAGLVAALVGAYLLAFAYVRPAALVAFAASGRLRDGLNPRTVADVAATGPYATGWTLAVGALAVGYAVAAPTAPLVVGVAVAFLARVVAHGLYGRGAAGALREGSTRIAETRTPVRTAGDSARSADRTARRAGATRGADATGGAGAAREVGRARAGVPTPVVSGDGGRPLRSEPPAPVQVGRGVSVDDRGDAVEGGERKGGGESDPADASDLADTSDAADATDAAGDPTGGFEWGPSLADAEDKG</sequence>
<feature type="compositionally biased region" description="Basic and acidic residues" evidence="1">
    <location>
        <begin position="336"/>
        <end position="353"/>
    </location>
</feature>
<feature type="transmembrane region" description="Helical" evidence="2">
    <location>
        <begin position="102"/>
        <end position="126"/>
    </location>
</feature>
<feature type="region of interest" description="Disordered" evidence="1">
    <location>
        <begin position="259"/>
        <end position="396"/>
    </location>
</feature>
<evidence type="ECO:0008006" key="5">
    <source>
        <dbReference type="Google" id="ProtNLM"/>
    </source>
</evidence>
<organism evidence="3 4">
    <name type="scientific">Halorubrum xinjiangense</name>
    <dbReference type="NCBI Taxonomy" id="261291"/>
    <lineage>
        <taxon>Archaea</taxon>
        <taxon>Methanobacteriati</taxon>
        <taxon>Methanobacteriota</taxon>
        <taxon>Stenosarchaea group</taxon>
        <taxon>Halobacteria</taxon>
        <taxon>Halobacteriales</taxon>
        <taxon>Haloferacaceae</taxon>
        <taxon>Halorubrum</taxon>
    </lineage>
</organism>
<dbReference type="Proteomes" id="UP000324020">
    <property type="component" value="Unassembled WGS sequence"/>
</dbReference>
<dbReference type="RefSeq" id="WP_149798315.1">
    <property type="nucleotide sequence ID" value="NZ_FNBO01000004.1"/>
</dbReference>
<dbReference type="AlphaFoldDB" id="A0A1G7L6E0"/>
<protein>
    <recommendedName>
        <fullName evidence="5">DUF4013 domain-containing protein</fullName>
    </recommendedName>
</protein>
<gene>
    <name evidence="3" type="ORF">SAMN04488067_104222</name>
</gene>
<reference evidence="3 4" key="1">
    <citation type="submission" date="2016-10" db="EMBL/GenBank/DDBJ databases">
        <authorList>
            <person name="Varghese N."/>
            <person name="Submissions S."/>
        </authorList>
    </citation>
    <scope>NUCLEOTIDE SEQUENCE [LARGE SCALE GENOMIC DNA]</scope>
    <source>
        <strain evidence="3 4">CGMCC 1.3527</strain>
    </source>
</reference>
<feature type="transmembrane region" description="Helical" evidence="2">
    <location>
        <begin position="35"/>
        <end position="60"/>
    </location>
</feature>
<evidence type="ECO:0000313" key="3">
    <source>
        <dbReference type="EMBL" id="SDF44589.1"/>
    </source>
</evidence>
<feature type="transmembrane region" description="Helical" evidence="2">
    <location>
        <begin position="146"/>
        <end position="179"/>
    </location>
</feature>
<keyword evidence="4" id="KW-1185">Reference proteome</keyword>
<keyword evidence="2" id="KW-1133">Transmembrane helix</keyword>
<evidence type="ECO:0000256" key="2">
    <source>
        <dbReference type="SAM" id="Phobius"/>
    </source>
</evidence>
<evidence type="ECO:0000313" key="4">
    <source>
        <dbReference type="Proteomes" id="UP000324020"/>
    </source>
</evidence>
<proteinExistence type="predicted"/>